<sequence length="75" mass="8463">MTLNINVCNQCEDFRDVLISIEPIALLGFLRCSTGNSMNAVILHEKLSMFQTLWGGLRPYVPPHMCAPSCVELFY</sequence>
<dbReference type="AlphaFoldDB" id="A0A915L2T0"/>
<evidence type="ECO:0000313" key="2">
    <source>
        <dbReference type="WBParaSite" id="nRc.2.0.1.t44797-RA"/>
    </source>
</evidence>
<accession>A0A915L2T0</accession>
<keyword evidence="1" id="KW-1185">Reference proteome</keyword>
<organism evidence="1 2">
    <name type="scientific">Romanomermis culicivorax</name>
    <name type="common">Nematode worm</name>
    <dbReference type="NCBI Taxonomy" id="13658"/>
    <lineage>
        <taxon>Eukaryota</taxon>
        <taxon>Metazoa</taxon>
        <taxon>Ecdysozoa</taxon>
        <taxon>Nematoda</taxon>
        <taxon>Enoplea</taxon>
        <taxon>Dorylaimia</taxon>
        <taxon>Mermithida</taxon>
        <taxon>Mermithoidea</taxon>
        <taxon>Mermithidae</taxon>
        <taxon>Romanomermis</taxon>
    </lineage>
</organism>
<proteinExistence type="predicted"/>
<dbReference type="WBParaSite" id="nRc.2.0.1.t44797-RA">
    <property type="protein sequence ID" value="nRc.2.0.1.t44797-RA"/>
    <property type="gene ID" value="nRc.2.0.1.g44797"/>
</dbReference>
<protein>
    <submittedName>
        <fullName evidence="2">Uncharacterized protein</fullName>
    </submittedName>
</protein>
<evidence type="ECO:0000313" key="1">
    <source>
        <dbReference type="Proteomes" id="UP000887565"/>
    </source>
</evidence>
<reference evidence="2" key="1">
    <citation type="submission" date="2022-11" db="UniProtKB">
        <authorList>
            <consortium name="WormBaseParasite"/>
        </authorList>
    </citation>
    <scope>IDENTIFICATION</scope>
</reference>
<name>A0A915L2T0_ROMCU</name>
<dbReference type="Proteomes" id="UP000887565">
    <property type="component" value="Unplaced"/>
</dbReference>